<dbReference type="RefSeq" id="WP_307203309.1">
    <property type="nucleotide sequence ID" value="NZ_JAUTAN010000001.1"/>
</dbReference>
<dbReference type="InterPro" id="IPR036412">
    <property type="entry name" value="HAD-like_sf"/>
</dbReference>
<protein>
    <submittedName>
        <fullName evidence="1">Hydroxymethylpyrimidine pyrophosphatase-like HAD family hydrolase</fullName>
    </submittedName>
</protein>
<sequence length="289" mass="30332">MTRRPRLVATDLDGTLLGADGRVSDRTRAVLVALEEEHDVPVVFVTGRPVRWMEDLWVDVGGHGLAICSNGGIVFDVAAREVRDAFAIAPATLLDVADRVRAAVPGTMFALETLTGFAHEPEWRPRPGGGRPHRGPEPVVAPLAELVADDAPACVKLLARHDEADPEDYWRALDATVGDLATVTWSSTTALVEISARGVTKATTLATLCAELGVEAADVVAFGDMPNDVPMLTWVGRSWAMADAHPDAVAAADAVAGRHDEDGVAATLAALFGLAGWAGADDQSPGGPR</sequence>
<dbReference type="PANTHER" id="PTHR10000:SF8">
    <property type="entry name" value="HAD SUPERFAMILY HYDROLASE-LIKE, TYPE 3"/>
    <property type="match status" value="1"/>
</dbReference>
<keyword evidence="1" id="KW-0378">Hydrolase</keyword>
<dbReference type="Gene3D" id="3.40.50.1000">
    <property type="entry name" value="HAD superfamily/HAD-like"/>
    <property type="match status" value="1"/>
</dbReference>
<reference evidence="1" key="1">
    <citation type="submission" date="2023-07" db="EMBL/GenBank/DDBJ databases">
        <title>Functional and genomic diversity of the sorghum phyllosphere microbiome.</title>
        <authorList>
            <person name="Shade A."/>
        </authorList>
    </citation>
    <scope>NUCLEOTIDE SEQUENCE</scope>
    <source>
        <strain evidence="1">SORGH_AS_1067</strain>
    </source>
</reference>
<evidence type="ECO:0000313" key="1">
    <source>
        <dbReference type="EMBL" id="MDQ1106303.1"/>
    </source>
</evidence>
<dbReference type="PANTHER" id="PTHR10000">
    <property type="entry name" value="PHOSPHOSERINE PHOSPHATASE"/>
    <property type="match status" value="1"/>
</dbReference>
<evidence type="ECO:0000313" key="2">
    <source>
        <dbReference type="Proteomes" id="UP001239215"/>
    </source>
</evidence>
<dbReference type="NCBIfam" id="TIGR01484">
    <property type="entry name" value="HAD-SF-IIB"/>
    <property type="match status" value="1"/>
</dbReference>
<dbReference type="Proteomes" id="UP001239215">
    <property type="component" value="Unassembled WGS sequence"/>
</dbReference>
<dbReference type="Pfam" id="PF08282">
    <property type="entry name" value="Hydrolase_3"/>
    <property type="match status" value="1"/>
</dbReference>
<dbReference type="GO" id="GO:0005829">
    <property type="term" value="C:cytosol"/>
    <property type="evidence" value="ECO:0007669"/>
    <property type="project" value="TreeGrafter"/>
</dbReference>
<comment type="caution">
    <text evidence="1">The sequence shown here is derived from an EMBL/GenBank/DDBJ whole genome shotgun (WGS) entry which is preliminary data.</text>
</comment>
<dbReference type="InterPro" id="IPR023214">
    <property type="entry name" value="HAD_sf"/>
</dbReference>
<gene>
    <name evidence="1" type="ORF">QE405_003587</name>
</gene>
<dbReference type="EMBL" id="JAUTAN010000001">
    <property type="protein sequence ID" value="MDQ1106303.1"/>
    <property type="molecule type" value="Genomic_DNA"/>
</dbReference>
<name>A0AAJ1U6S9_9ACTN</name>
<proteinExistence type="predicted"/>
<dbReference type="AlphaFoldDB" id="A0AAJ1U6S9"/>
<dbReference type="GO" id="GO:0000287">
    <property type="term" value="F:magnesium ion binding"/>
    <property type="evidence" value="ECO:0007669"/>
    <property type="project" value="TreeGrafter"/>
</dbReference>
<organism evidence="1 2">
    <name type="scientific">Nocardioides zeae</name>
    <dbReference type="NCBI Taxonomy" id="1457234"/>
    <lineage>
        <taxon>Bacteria</taxon>
        <taxon>Bacillati</taxon>
        <taxon>Actinomycetota</taxon>
        <taxon>Actinomycetes</taxon>
        <taxon>Propionibacteriales</taxon>
        <taxon>Nocardioidaceae</taxon>
        <taxon>Nocardioides</taxon>
    </lineage>
</organism>
<dbReference type="Gene3D" id="3.30.1240.10">
    <property type="match status" value="1"/>
</dbReference>
<accession>A0AAJ1U6S9</accession>
<dbReference type="InterPro" id="IPR006379">
    <property type="entry name" value="HAD-SF_hydro_IIB"/>
</dbReference>
<dbReference type="GO" id="GO:0016791">
    <property type="term" value="F:phosphatase activity"/>
    <property type="evidence" value="ECO:0007669"/>
    <property type="project" value="TreeGrafter"/>
</dbReference>
<dbReference type="SUPFAM" id="SSF56784">
    <property type="entry name" value="HAD-like"/>
    <property type="match status" value="1"/>
</dbReference>